<dbReference type="PANTHER" id="PTHR45947:SF3">
    <property type="entry name" value="SULFOQUINOVOSYL TRANSFERASE SQD2"/>
    <property type="match status" value="1"/>
</dbReference>
<keyword evidence="4" id="KW-1185">Reference proteome</keyword>
<dbReference type="EMBL" id="JBBMFS010000014">
    <property type="protein sequence ID" value="MEQ2555914.1"/>
    <property type="molecule type" value="Genomic_DNA"/>
</dbReference>
<dbReference type="PANTHER" id="PTHR45947">
    <property type="entry name" value="SULFOQUINOVOSYL TRANSFERASE SQD2"/>
    <property type="match status" value="1"/>
</dbReference>
<dbReference type="Gene3D" id="3.40.50.2000">
    <property type="entry name" value="Glycogen Phosphorylase B"/>
    <property type="match status" value="2"/>
</dbReference>
<organism evidence="3 4">
    <name type="scientific">Lachnospira intestinalis</name>
    <dbReference type="NCBI Taxonomy" id="3133158"/>
    <lineage>
        <taxon>Bacteria</taxon>
        <taxon>Bacillati</taxon>
        <taxon>Bacillota</taxon>
        <taxon>Clostridia</taxon>
        <taxon>Lachnospirales</taxon>
        <taxon>Lachnospiraceae</taxon>
        <taxon>Lachnospira</taxon>
    </lineage>
</organism>
<protein>
    <submittedName>
        <fullName evidence="3">Glycosyltransferase family 4 protein</fullName>
        <ecNumber evidence="3">2.4.-.-</ecNumber>
    </submittedName>
</protein>
<comment type="caution">
    <text evidence="3">The sequence shown here is derived from an EMBL/GenBank/DDBJ whole genome shotgun (WGS) entry which is preliminary data.</text>
</comment>
<keyword evidence="3" id="KW-0328">Glycosyltransferase</keyword>
<dbReference type="Pfam" id="PF00534">
    <property type="entry name" value="Glycos_transf_1"/>
    <property type="match status" value="1"/>
</dbReference>
<evidence type="ECO:0000259" key="2">
    <source>
        <dbReference type="Pfam" id="PF13439"/>
    </source>
</evidence>
<evidence type="ECO:0000313" key="4">
    <source>
        <dbReference type="Proteomes" id="UP001546774"/>
    </source>
</evidence>
<accession>A0ABV1H871</accession>
<dbReference type="CDD" id="cd03801">
    <property type="entry name" value="GT4_PimA-like"/>
    <property type="match status" value="1"/>
</dbReference>
<reference evidence="3" key="1">
    <citation type="submission" date="2024-03" db="EMBL/GenBank/DDBJ databases">
        <title>Human intestinal bacterial collection.</title>
        <authorList>
            <person name="Pauvert C."/>
            <person name="Hitch T.C.A."/>
            <person name="Clavel T."/>
        </authorList>
    </citation>
    <scope>NUCLEOTIDE SEQUENCE [LARGE SCALE GENOMIC DNA]</scope>
    <source>
        <strain evidence="3">CLA-AA-H89B</strain>
    </source>
</reference>
<dbReference type="InterPro" id="IPR028098">
    <property type="entry name" value="Glyco_trans_4-like_N"/>
</dbReference>
<dbReference type="Pfam" id="PF13439">
    <property type="entry name" value="Glyco_transf_4"/>
    <property type="match status" value="1"/>
</dbReference>
<dbReference type="GO" id="GO:0016757">
    <property type="term" value="F:glycosyltransferase activity"/>
    <property type="evidence" value="ECO:0007669"/>
    <property type="project" value="UniProtKB-KW"/>
</dbReference>
<proteinExistence type="predicted"/>
<dbReference type="EC" id="2.4.-.-" evidence="3"/>
<sequence>MKKRLLITGSTFPRYENDTEPRFILDLAKYMKEYAEVTVLVPAAPKAADTEVLEGVSVIRYHYFPVHSLETLCYPGAIVPRIREKKVRGLLVPWLFVSLWVHLFKMRKSYDIVQANWLIPQGIVQSFLKMPYIVTGHGADVTSLNHGLLKKLKRRCLKNAWGVTAVSQPLMDVLDGIYKNENQAVISMGCDTSLFGRQYREENYFGQGNQKVLLFVGRLAEKKGVYYAIEAMRNVENAMLVIAGDGPLREELQRQADKVMRETGKKIVFLGAKTHEELKKIYASADLFVMPSITAKDGDKEGFGLVILEAFASGLPIVASRSGGITDIVKDGVNGFLVEEKDVSGMAEQIDRLLKDEEIYNKMQIEAKKSAQQYDYRQIAARYARFLKLI</sequence>
<gene>
    <name evidence="3" type="ORF">WMO37_13025</name>
</gene>
<evidence type="ECO:0000259" key="1">
    <source>
        <dbReference type="Pfam" id="PF00534"/>
    </source>
</evidence>
<dbReference type="InterPro" id="IPR050194">
    <property type="entry name" value="Glycosyltransferase_grp1"/>
</dbReference>
<evidence type="ECO:0000313" key="3">
    <source>
        <dbReference type="EMBL" id="MEQ2555914.1"/>
    </source>
</evidence>
<feature type="domain" description="Glycosyl transferase family 1" evidence="1">
    <location>
        <begin position="208"/>
        <end position="369"/>
    </location>
</feature>
<dbReference type="InterPro" id="IPR001296">
    <property type="entry name" value="Glyco_trans_1"/>
</dbReference>
<feature type="domain" description="Glycosyltransferase subfamily 4-like N-terminal" evidence="2">
    <location>
        <begin position="22"/>
        <end position="193"/>
    </location>
</feature>
<dbReference type="SUPFAM" id="SSF53756">
    <property type="entry name" value="UDP-Glycosyltransferase/glycogen phosphorylase"/>
    <property type="match status" value="1"/>
</dbReference>
<dbReference type="Proteomes" id="UP001546774">
    <property type="component" value="Unassembled WGS sequence"/>
</dbReference>
<keyword evidence="3" id="KW-0808">Transferase</keyword>
<name>A0ABV1H871_9FIRM</name>